<evidence type="ECO:0000256" key="5">
    <source>
        <dbReference type="ARBA" id="ARBA00022737"/>
    </source>
</evidence>
<evidence type="ECO:0000256" key="1">
    <source>
        <dbReference type="ARBA" id="ARBA00004225"/>
    </source>
</evidence>
<comment type="similarity">
    <text evidence="2">Belongs to the mitochondrial carrier (TC 2.A.29) family.</text>
</comment>
<evidence type="ECO:0000256" key="3">
    <source>
        <dbReference type="ARBA" id="ARBA00022448"/>
    </source>
</evidence>
<sequence length="197" mass="21431">MSESKKTTIPPYVKALSGSIGGIVEASCLQPIDVIKTRRASPMEGLTPFATHLTLKYTLRMGSNALFQSAFKDSQTGQLSNTGRLLSGFGAGVLEALVIVTPFEGFLIFQENCISLESNDHLWVSSFKDSVVVGIVFESWNADMANSHWLSRGVSESFTLVVIEMEKHRGHKGMALGIRNGISMSSGLEGGFRKWVN</sequence>
<dbReference type="InterPro" id="IPR049563">
    <property type="entry name" value="TXTP-like"/>
</dbReference>
<evidence type="ECO:0000256" key="7">
    <source>
        <dbReference type="ARBA" id="ARBA00023128"/>
    </source>
</evidence>
<reference evidence="9 10" key="1">
    <citation type="journal article" date="2018" name="PLoS Genet.">
        <title>Population sequencing reveals clonal diversity and ancestral inbreeding in the grapevine cultivar Chardonnay.</title>
        <authorList>
            <person name="Roach M.J."/>
            <person name="Johnson D.L."/>
            <person name="Bohlmann J."/>
            <person name="van Vuuren H.J."/>
            <person name="Jones S.J."/>
            <person name="Pretorius I.S."/>
            <person name="Schmidt S.A."/>
            <person name="Borneman A.R."/>
        </authorList>
    </citation>
    <scope>NUCLEOTIDE SEQUENCE [LARGE SCALE GENOMIC DNA]</scope>
    <source>
        <strain evidence="10">cv. Chardonnay</strain>
        <tissue evidence="9">Leaf</tissue>
    </source>
</reference>
<dbReference type="SUPFAM" id="SSF103506">
    <property type="entry name" value="Mitochondrial carrier"/>
    <property type="match status" value="1"/>
</dbReference>
<dbReference type="Gene3D" id="1.50.40.10">
    <property type="entry name" value="Mitochondrial carrier domain"/>
    <property type="match status" value="1"/>
</dbReference>
<comment type="caution">
    <text evidence="9">The sequence shown here is derived from an EMBL/GenBank/DDBJ whole genome shotgun (WGS) entry which is preliminary data.</text>
</comment>
<protein>
    <submittedName>
        <fullName evidence="9">Mitochondrial succinate-fumarate transporter 1</fullName>
    </submittedName>
</protein>
<proteinExistence type="inferred from homology"/>
<dbReference type="InterPro" id="IPR023395">
    <property type="entry name" value="MCP_dom_sf"/>
</dbReference>
<keyword evidence="5" id="KW-0677">Repeat</keyword>
<keyword evidence="8" id="KW-0472">Membrane</keyword>
<evidence type="ECO:0000256" key="6">
    <source>
        <dbReference type="ARBA" id="ARBA00022989"/>
    </source>
</evidence>
<keyword evidence="6" id="KW-1133">Transmembrane helix</keyword>
<dbReference type="GO" id="GO:0031966">
    <property type="term" value="C:mitochondrial membrane"/>
    <property type="evidence" value="ECO:0007669"/>
    <property type="project" value="UniProtKB-SubCell"/>
</dbReference>
<dbReference type="Proteomes" id="UP000288805">
    <property type="component" value="Unassembled WGS sequence"/>
</dbReference>
<dbReference type="PANTHER" id="PTHR45788">
    <property type="entry name" value="SUCCINATE/FUMARATE MITOCHONDRIAL TRANSPORTER-RELATED"/>
    <property type="match status" value="1"/>
</dbReference>
<evidence type="ECO:0000313" key="9">
    <source>
        <dbReference type="EMBL" id="RVW11912.1"/>
    </source>
</evidence>
<keyword evidence="4" id="KW-0812">Transmembrane</keyword>
<gene>
    <name evidence="9" type="primary">SFC1_1</name>
    <name evidence="9" type="ORF">CK203_109216</name>
</gene>
<dbReference type="AlphaFoldDB" id="A0A438BLT1"/>
<dbReference type="PANTHER" id="PTHR45788:SF2">
    <property type="entry name" value="SUCCINATE_FUMARATE MITOCHONDRIAL TRANSPORTER"/>
    <property type="match status" value="1"/>
</dbReference>
<evidence type="ECO:0000256" key="8">
    <source>
        <dbReference type="ARBA" id="ARBA00023136"/>
    </source>
</evidence>
<organism evidence="9 10">
    <name type="scientific">Vitis vinifera</name>
    <name type="common">Grape</name>
    <dbReference type="NCBI Taxonomy" id="29760"/>
    <lineage>
        <taxon>Eukaryota</taxon>
        <taxon>Viridiplantae</taxon>
        <taxon>Streptophyta</taxon>
        <taxon>Embryophyta</taxon>
        <taxon>Tracheophyta</taxon>
        <taxon>Spermatophyta</taxon>
        <taxon>Magnoliopsida</taxon>
        <taxon>eudicotyledons</taxon>
        <taxon>Gunneridae</taxon>
        <taxon>Pentapetalae</taxon>
        <taxon>rosids</taxon>
        <taxon>Vitales</taxon>
        <taxon>Vitaceae</taxon>
        <taxon>Viteae</taxon>
        <taxon>Vitis</taxon>
    </lineage>
</organism>
<evidence type="ECO:0000313" key="10">
    <source>
        <dbReference type="Proteomes" id="UP000288805"/>
    </source>
</evidence>
<keyword evidence="3" id="KW-0813">Transport</keyword>
<name>A0A438BLT1_VITVI</name>
<accession>A0A438BLT1</accession>
<evidence type="ECO:0000256" key="2">
    <source>
        <dbReference type="ARBA" id="ARBA00006375"/>
    </source>
</evidence>
<dbReference type="EMBL" id="QGNW01002727">
    <property type="protein sequence ID" value="RVW11912.1"/>
    <property type="molecule type" value="Genomic_DNA"/>
</dbReference>
<evidence type="ECO:0000256" key="4">
    <source>
        <dbReference type="ARBA" id="ARBA00022692"/>
    </source>
</evidence>
<comment type="subcellular location">
    <subcellularLocation>
        <location evidence="1">Mitochondrion membrane</location>
        <topology evidence="1">Multi-pass membrane protein</topology>
    </subcellularLocation>
</comment>
<keyword evidence="7" id="KW-0496">Mitochondrion</keyword>